<dbReference type="Pfam" id="PF07690">
    <property type="entry name" value="MFS_1"/>
    <property type="match status" value="1"/>
</dbReference>
<dbReference type="Proteomes" id="UP000198968">
    <property type="component" value="Unassembled WGS sequence"/>
</dbReference>
<dbReference type="InterPro" id="IPR020846">
    <property type="entry name" value="MFS_dom"/>
</dbReference>
<dbReference type="PANTHER" id="PTHR23523:SF1">
    <property type="entry name" value="CYANATE TRANSPORT PROTEIN CYNX"/>
    <property type="match status" value="1"/>
</dbReference>
<dbReference type="InterPro" id="IPR052524">
    <property type="entry name" value="MFS_Cyanate_Porter"/>
</dbReference>
<feature type="transmembrane region" description="Helical" evidence="4">
    <location>
        <begin position="237"/>
        <end position="256"/>
    </location>
</feature>
<feature type="transmembrane region" description="Helical" evidence="4">
    <location>
        <begin position="98"/>
        <end position="120"/>
    </location>
</feature>
<feature type="transmembrane region" description="Helical" evidence="4">
    <location>
        <begin position="132"/>
        <end position="154"/>
    </location>
</feature>
<feature type="transmembrane region" description="Helical" evidence="4">
    <location>
        <begin position="74"/>
        <end position="92"/>
    </location>
</feature>
<gene>
    <name evidence="6" type="ORF">SAMN05428971_2126</name>
</gene>
<feature type="transmembrane region" description="Helical" evidence="4">
    <location>
        <begin position="326"/>
        <end position="345"/>
    </location>
</feature>
<evidence type="ECO:0000313" key="7">
    <source>
        <dbReference type="Proteomes" id="UP000198968"/>
    </source>
</evidence>
<dbReference type="PANTHER" id="PTHR23523">
    <property type="match status" value="1"/>
</dbReference>
<evidence type="ECO:0000256" key="3">
    <source>
        <dbReference type="ARBA" id="ARBA00023136"/>
    </source>
</evidence>
<feature type="domain" description="Major facilitator superfamily (MFS) profile" evidence="5">
    <location>
        <begin position="4"/>
        <end position="381"/>
    </location>
</feature>
<dbReference type="EMBL" id="FOVG01000001">
    <property type="protein sequence ID" value="SFN64676.1"/>
    <property type="molecule type" value="Genomic_DNA"/>
</dbReference>
<keyword evidence="7" id="KW-1185">Reference proteome</keyword>
<accession>A0A1I5AQ66</accession>
<evidence type="ECO:0000256" key="4">
    <source>
        <dbReference type="SAM" id="Phobius"/>
    </source>
</evidence>
<evidence type="ECO:0000256" key="2">
    <source>
        <dbReference type="ARBA" id="ARBA00022989"/>
    </source>
</evidence>
<dbReference type="PROSITE" id="PS50850">
    <property type="entry name" value="MFS"/>
    <property type="match status" value="1"/>
</dbReference>
<dbReference type="InterPro" id="IPR011701">
    <property type="entry name" value="MFS"/>
</dbReference>
<protein>
    <submittedName>
        <fullName evidence="6">MFS transporter, CP family, cyanate transporter</fullName>
    </submittedName>
</protein>
<dbReference type="Gene3D" id="1.20.1250.20">
    <property type="entry name" value="MFS general substrate transporter like domains"/>
    <property type="match status" value="1"/>
</dbReference>
<evidence type="ECO:0000256" key="1">
    <source>
        <dbReference type="ARBA" id="ARBA00022692"/>
    </source>
</evidence>
<dbReference type="InterPro" id="IPR036259">
    <property type="entry name" value="MFS_trans_sf"/>
</dbReference>
<dbReference type="RefSeq" id="WP_090963361.1">
    <property type="nucleotide sequence ID" value="NZ_FOVG01000001.1"/>
</dbReference>
<reference evidence="7" key="1">
    <citation type="submission" date="2016-10" db="EMBL/GenBank/DDBJ databases">
        <authorList>
            <person name="Varghese N."/>
            <person name="Submissions S."/>
        </authorList>
    </citation>
    <scope>NUCLEOTIDE SEQUENCE [LARGE SCALE GENOMIC DNA]</scope>
    <source>
        <strain evidence="7">OV426</strain>
    </source>
</reference>
<feature type="transmembrane region" description="Helical" evidence="4">
    <location>
        <begin position="268"/>
        <end position="286"/>
    </location>
</feature>
<keyword evidence="2 4" id="KW-1133">Transmembrane helix</keyword>
<dbReference type="AlphaFoldDB" id="A0A1I5AQ66"/>
<feature type="transmembrane region" description="Helical" evidence="4">
    <location>
        <begin position="292"/>
        <end position="314"/>
    </location>
</feature>
<feature type="transmembrane region" description="Helical" evidence="4">
    <location>
        <begin position="41"/>
        <end position="62"/>
    </location>
</feature>
<sequence>MKRENNLLLVALVLAGLNMRPLMTSVSPLLGQLRQSIGLSPLAASLLPAVPMMMMGAIALISAPLMQRFAVRRLLLGGLLLLLLALVSRLFVTDGRWLVLTAVPGGAGIGIVQMAMPGLIRQRFGSRSAGVTGLWAAALMGGGGIGAAISPWLSAHSGWQGALSSWALPVLLAILLWLFITTTSPAVRTAAAELPSLWRKTRAWTLALSFALVNGGYAICVAWLPDFYHQLGWSAQAGGSLLGMMIGCQVTGALLLPLLARGRDRRPLLLLTLVMQFSGMLGFLFAPQLAPWLWAGIAGFGLGGAFPLALVLALDHLEQPQAGARLVAFMQGVGFIIAGSMPFIAGQLHAITGDFTSVWILQATVTLLLIGLNLRFHPRSYQRAFPEVNS</sequence>
<feature type="transmembrane region" description="Helical" evidence="4">
    <location>
        <begin position="203"/>
        <end position="225"/>
    </location>
</feature>
<dbReference type="OrthoDB" id="5758872at2"/>
<dbReference type="NCBIfam" id="NF007256">
    <property type="entry name" value="PRK09705.1"/>
    <property type="match status" value="1"/>
</dbReference>
<keyword evidence="3 4" id="KW-0472">Membrane</keyword>
<evidence type="ECO:0000313" key="6">
    <source>
        <dbReference type="EMBL" id="SFN64676.1"/>
    </source>
</evidence>
<feature type="transmembrane region" description="Helical" evidence="4">
    <location>
        <begin position="357"/>
        <end position="376"/>
    </location>
</feature>
<dbReference type="SUPFAM" id="SSF103473">
    <property type="entry name" value="MFS general substrate transporter"/>
    <property type="match status" value="1"/>
</dbReference>
<keyword evidence="1 4" id="KW-0812">Transmembrane</keyword>
<dbReference type="GO" id="GO:0022857">
    <property type="term" value="F:transmembrane transporter activity"/>
    <property type="evidence" value="ECO:0007669"/>
    <property type="project" value="InterPro"/>
</dbReference>
<evidence type="ECO:0000259" key="5">
    <source>
        <dbReference type="PROSITE" id="PS50850"/>
    </source>
</evidence>
<feature type="transmembrane region" description="Helical" evidence="4">
    <location>
        <begin position="166"/>
        <end position="191"/>
    </location>
</feature>
<name>A0A1I5AQ66_9GAMM</name>
<proteinExistence type="predicted"/>
<organism evidence="6 7">
    <name type="scientific">Candidatus Pantoea varia</name>
    <dbReference type="NCBI Taxonomy" id="1881036"/>
    <lineage>
        <taxon>Bacteria</taxon>
        <taxon>Pseudomonadati</taxon>
        <taxon>Pseudomonadota</taxon>
        <taxon>Gammaproteobacteria</taxon>
        <taxon>Enterobacterales</taxon>
        <taxon>Erwiniaceae</taxon>
        <taxon>Pantoea</taxon>
    </lineage>
</organism>